<dbReference type="PANTHER" id="PTHR24413">
    <property type="entry name" value="SPECKLE-TYPE POZ PROTEIN"/>
    <property type="match status" value="1"/>
</dbReference>
<organism evidence="2 3">
    <name type="scientific">Allacma fusca</name>
    <dbReference type="NCBI Taxonomy" id="39272"/>
    <lineage>
        <taxon>Eukaryota</taxon>
        <taxon>Metazoa</taxon>
        <taxon>Ecdysozoa</taxon>
        <taxon>Arthropoda</taxon>
        <taxon>Hexapoda</taxon>
        <taxon>Collembola</taxon>
        <taxon>Symphypleona</taxon>
        <taxon>Sminthuridae</taxon>
        <taxon>Allacma</taxon>
    </lineage>
</organism>
<accession>A0A8J2JXF6</accession>
<dbReference type="OrthoDB" id="10249567at2759"/>
<evidence type="ECO:0000259" key="1">
    <source>
        <dbReference type="PROSITE" id="PS50097"/>
    </source>
</evidence>
<reference evidence="2" key="1">
    <citation type="submission" date="2021-06" db="EMBL/GenBank/DDBJ databases">
        <authorList>
            <person name="Hodson N. C."/>
            <person name="Mongue J. A."/>
            <person name="Jaron S. K."/>
        </authorList>
    </citation>
    <scope>NUCLEOTIDE SEQUENCE</scope>
</reference>
<evidence type="ECO:0000313" key="3">
    <source>
        <dbReference type="Proteomes" id="UP000708208"/>
    </source>
</evidence>
<dbReference type="CDD" id="cd18186">
    <property type="entry name" value="BTB_POZ_ZBTB_KLHL-like"/>
    <property type="match status" value="1"/>
</dbReference>
<dbReference type="PROSITE" id="PS50097">
    <property type="entry name" value="BTB"/>
    <property type="match status" value="1"/>
</dbReference>
<dbReference type="Pfam" id="PF00651">
    <property type="entry name" value="BTB"/>
    <property type="match status" value="1"/>
</dbReference>
<keyword evidence="3" id="KW-1185">Reference proteome</keyword>
<name>A0A8J2JXF6_9HEXA</name>
<proteinExistence type="predicted"/>
<dbReference type="Proteomes" id="UP000708208">
    <property type="component" value="Unassembled WGS sequence"/>
</dbReference>
<gene>
    <name evidence="2" type="ORF">AFUS01_LOCUS5725</name>
</gene>
<feature type="domain" description="BTB" evidence="1">
    <location>
        <begin position="193"/>
        <end position="259"/>
    </location>
</feature>
<sequence>MANIVAATTTYRPMCDVELIWDIENFEETLKGNYSLLTSQNLNVSMGNLGSKCYWIMNLRRVKSDLTFSLKLYCGPMNSEDQIHCSYKILLGEPGGTRIEKEGEQEYTHNTSATVYAVHSSAPKKPVKIRRNALTSQRAKIYPRGILRITAKLHVTLPRTTKIGARVFPVFENTLEASSANWIASLYNNSLYSDIVIKCQGTTFPCHRNILGRSSVFAAMFSTPMKESLNKEIVISDTEPFVLEMFLKTLYFLPVDLPTDYKVLL</sequence>
<dbReference type="InterPro" id="IPR000210">
    <property type="entry name" value="BTB/POZ_dom"/>
</dbReference>
<dbReference type="AlphaFoldDB" id="A0A8J2JXF6"/>
<evidence type="ECO:0000313" key="2">
    <source>
        <dbReference type="EMBL" id="CAG7716198.1"/>
    </source>
</evidence>
<feature type="non-terminal residue" evidence="2">
    <location>
        <position position="1"/>
    </location>
</feature>
<comment type="caution">
    <text evidence="2">The sequence shown here is derived from an EMBL/GenBank/DDBJ whole genome shotgun (WGS) entry which is preliminary data.</text>
</comment>
<dbReference type="EMBL" id="CAJVCH010036624">
    <property type="protein sequence ID" value="CAG7716198.1"/>
    <property type="molecule type" value="Genomic_DNA"/>
</dbReference>
<protein>
    <recommendedName>
        <fullName evidence="1">BTB domain-containing protein</fullName>
    </recommendedName>
</protein>